<dbReference type="EMBL" id="QEWP01000003">
    <property type="protein sequence ID" value="PWE00363.1"/>
    <property type="molecule type" value="Genomic_DNA"/>
</dbReference>
<keyword evidence="2" id="KW-1185">Reference proteome</keyword>
<sequence>MSKLPKAPLLEVIFEIKWDITSKTDIVDFQYLHGDLYSNLKSKYSHRENLLPPEVPLDIIKGSPVFRFREKQGSYPLVQVGPGLISLNTIDDKYFWNQFRDESNKILNILNDIYPKYSNFNLSPALTYLDFFNYDKSRETPLDFINSNFQLSLNDDFMKDTDSKMHDVNFTFNYEVEQKIVSLNLRNGKINNDKNGIVLQTKVIGKKEKYDAQKLKEWLESAHNLSSNMFKSLTAGKLYESFK</sequence>
<dbReference type="InterPro" id="IPR026349">
    <property type="entry name" value="CHP04255"/>
</dbReference>
<evidence type="ECO:0000313" key="2">
    <source>
        <dbReference type="Proteomes" id="UP000244956"/>
    </source>
</evidence>
<dbReference type="NCBIfam" id="TIGR04255">
    <property type="entry name" value="sporadTIGR04255"/>
    <property type="match status" value="1"/>
</dbReference>
<proteinExistence type="predicted"/>
<gene>
    <name evidence="1" type="ORF">DDZ16_05330</name>
</gene>
<dbReference type="OrthoDB" id="148859at2"/>
<accession>A0A2U2BBF0</accession>
<dbReference type="Proteomes" id="UP000244956">
    <property type="component" value="Unassembled WGS sequence"/>
</dbReference>
<dbReference type="RefSeq" id="WP_109263402.1">
    <property type="nucleotide sequence ID" value="NZ_QEWP01000003.1"/>
</dbReference>
<name>A0A2U2BBF0_9BACT</name>
<organism evidence="1 2">
    <name type="scientific">Marinilabilia rubra</name>
    <dbReference type="NCBI Taxonomy" id="2162893"/>
    <lineage>
        <taxon>Bacteria</taxon>
        <taxon>Pseudomonadati</taxon>
        <taxon>Bacteroidota</taxon>
        <taxon>Bacteroidia</taxon>
        <taxon>Marinilabiliales</taxon>
        <taxon>Marinilabiliaceae</taxon>
        <taxon>Marinilabilia</taxon>
    </lineage>
</organism>
<protein>
    <recommendedName>
        <fullName evidence="3">TIGR04255 family protein</fullName>
    </recommendedName>
</protein>
<reference evidence="1 2" key="1">
    <citation type="submission" date="2018-05" db="EMBL/GenBank/DDBJ databases">
        <title>Marinilabilia rubrum sp. nov., isolated from saltern sediment.</title>
        <authorList>
            <person name="Zhang R."/>
        </authorList>
    </citation>
    <scope>NUCLEOTIDE SEQUENCE [LARGE SCALE GENOMIC DNA]</scope>
    <source>
        <strain evidence="1 2">WTE16</strain>
    </source>
</reference>
<evidence type="ECO:0000313" key="1">
    <source>
        <dbReference type="EMBL" id="PWE00363.1"/>
    </source>
</evidence>
<evidence type="ECO:0008006" key="3">
    <source>
        <dbReference type="Google" id="ProtNLM"/>
    </source>
</evidence>
<dbReference type="AlphaFoldDB" id="A0A2U2BBF0"/>
<comment type="caution">
    <text evidence="1">The sequence shown here is derived from an EMBL/GenBank/DDBJ whole genome shotgun (WGS) entry which is preliminary data.</text>
</comment>